<dbReference type="AlphaFoldDB" id="A0A2C6KEH9"/>
<dbReference type="EMBL" id="MIGC01001685">
    <property type="protein sequence ID" value="PHJ22421.1"/>
    <property type="molecule type" value="Genomic_DNA"/>
</dbReference>
<accession>A0A2C6KEH9</accession>
<dbReference type="Gene3D" id="3.30.360.10">
    <property type="entry name" value="Dihydrodipicolinate Reductase, domain 2"/>
    <property type="match status" value="1"/>
</dbReference>
<dbReference type="Gene3D" id="3.40.50.720">
    <property type="entry name" value="NAD(P)-binding Rossmann-like Domain"/>
    <property type="match status" value="1"/>
</dbReference>
<dbReference type="Proteomes" id="UP000221165">
    <property type="component" value="Unassembled WGS sequence"/>
</dbReference>
<evidence type="ECO:0000313" key="1">
    <source>
        <dbReference type="EMBL" id="PHJ22421.1"/>
    </source>
</evidence>
<dbReference type="RefSeq" id="XP_067924098.1">
    <property type="nucleotide sequence ID" value="XM_068063920.1"/>
</dbReference>
<name>A0A2C6KEH9_9APIC</name>
<gene>
    <name evidence="1" type="ORF">CSUI_003725</name>
</gene>
<keyword evidence="2" id="KW-1185">Reference proteome</keyword>
<proteinExistence type="predicted"/>
<dbReference type="GeneID" id="94427131"/>
<organism evidence="1 2">
    <name type="scientific">Cystoisospora suis</name>
    <dbReference type="NCBI Taxonomy" id="483139"/>
    <lineage>
        <taxon>Eukaryota</taxon>
        <taxon>Sar</taxon>
        <taxon>Alveolata</taxon>
        <taxon>Apicomplexa</taxon>
        <taxon>Conoidasida</taxon>
        <taxon>Coccidia</taxon>
        <taxon>Eucoccidiorida</taxon>
        <taxon>Eimeriorina</taxon>
        <taxon>Sarcocystidae</taxon>
        <taxon>Cystoisospora</taxon>
    </lineage>
</organism>
<dbReference type="OrthoDB" id="64915at2759"/>
<sequence length="412" mass="44309">MEVDAGSRTYPALRLALCGEGNSVASYWAVMLLQSPAFDVVASWAREKEEATAVASVLMPTGDGSVKAYWEDTADLSMIGRDRRPSIKPHGSRSSGLDALLQRADVDAFLLVLPPDSHTVVLEQLFRRCPCKHVFSANLPSFDPSILRQLASLHSASVAPSDQKAGIPGVWGCCSPFKNEVAVSKLQAILKDLGTIVAGELVASSMVQSVTVTSAGSFGGKRTPRTPAQQRDLLLSVCTCYSSLLRHLLGDVTSLSAVRGTNATLCGQLHFLKGASVALTVDLISKTNIFSLTVWGSKGFGRLTWNEDKKALEVQRYLHHYEHPTLHPVTGPTWEVKTWLESIWSTSKGGKVANSQRADNMLVDLVLSSSLVASDGAVVRLRLTGQREEETNTPAPVRGTIVRESADMVAAA</sequence>
<evidence type="ECO:0000313" key="2">
    <source>
        <dbReference type="Proteomes" id="UP000221165"/>
    </source>
</evidence>
<protein>
    <submittedName>
        <fullName evidence="1">Uncharacterized protein</fullName>
    </submittedName>
</protein>
<reference evidence="1 2" key="1">
    <citation type="journal article" date="2017" name="Int. J. Parasitol.">
        <title>The genome of the protozoan parasite Cystoisospora suis and a reverse vaccinology approach to identify vaccine candidates.</title>
        <authorList>
            <person name="Palmieri N."/>
            <person name="Shrestha A."/>
            <person name="Ruttkowski B."/>
            <person name="Beck T."/>
            <person name="Vogl C."/>
            <person name="Tomley F."/>
            <person name="Blake D.P."/>
            <person name="Joachim A."/>
        </authorList>
    </citation>
    <scope>NUCLEOTIDE SEQUENCE [LARGE SCALE GENOMIC DNA]</scope>
    <source>
        <strain evidence="1 2">Wien I</strain>
    </source>
</reference>
<comment type="caution">
    <text evidence="1">The sequence shown here is derived from an EMBL/GenBank/DDBJ whole genome shotgun (WGS) entry which is preliminary data.</text>
</comment>
<dbReference type="VEuPathDB" id="ToxoDB:CSUI_003725"/>